<dbReference type="PROSITE" id="PS51635">
    <property type="entry name" value="PNPLA"/>
    <property type="match status" value="1"/>
</dbReference>
<evidence type="ECO:0000256" key="1">
    <source>
        <dbReference type="ARBA" id="ARBA00022801"/>
    </source>
</evidence>
<dbReference type="InterPro" id="IPR037483">
    <property type="entry name" value="YjjU-like"/>
</dbReference>
<evidence type="ECO:0000259" key="5">
    <source>
        <dbReference type="PROSITE" id="PS51635"/>
    </source>
</evidence>
<evidence type="ECO:0000256" key="3">
    <source>
        <dbReference type="ARBA" id="ARBA00023098"/>
    </source>
</evidence>
<feature type="active site" description="Nucleophile" evidence="4">
    <location>
        <position position="39"/>
    </location>
</feature>
<evidence type="ECO:0000256" key="4">
    <source>
        <dbReference type="PROSITE-ProRule" id="PRU01161"/>
    </source>
</evidence>
<comment type="caution">
    <text evidence="4">Lacks conserved residue(s) required for the propagation of feature annotation.</text>
</comment>
<dbReference type="Pfam" id="PF01734">
    <property type="entry name" value="Patatin"/>
    <property type="match status" value="1"/>
</dbReference>
<dbReference type="Gene3D" id="3.40.1090.10">
    <property type="entry name" value="Cytosolic phospholipase A2 catalytic domain"/>
    <property type="match status" value="2"/>
</dbReference>
<dbReference type="GO" id="GO:0016042">
    <property type="term" value="P:lipid catabolic process"/>
    <property type="evidence" value="ECO:0007669"/>
    <property type="project" value="UniProtKB-UniRule"/>
</dbReference>
<dbReference type="PANTHER" id="PTHR14226:SF25">
    <property type="entry name" value="PHOSPHOESTERASE"/>
    <property type="match status" value="1"/>
</dbReference>
<dbReference type="CDD" id="cd07208">
    <property type="entry name" value="Pat_hypo_Ecoli_yjju_like"/>
    <property type="match status" value="1"/>
</dbReference>
<dbReference type="Pfam" id="PF19890">
    <property type="entry name" value="DUF6363"/>
    <property type="match status" value="1"/>
</dbReference>
<comment type="caution">
    <text evidence="6">The sequence shown here is derived from an EMBL/GenBank/DDBJ whole genome shotgun (WGS) entry which is preliminary data.</text>
</comment>
<name>A0A433RVK0_9BACL</name>
<dbReference type="InterPro" id="IPR002641">
    <property type="entry name" value="PNPLA_dom"/>
</dbReference>
<keyword evidence="1 4" id="KW-0378">Hydrolase</keyword>
<evidence type="ECO:0000256" key="2">
    <source>
        <dbReference type="ARBA" id="ARBA00022963"/>
    </source>
</evidence>
<feature type="short sequence motif" description="DGA/G" evidence="4">
    <location>
        <begin position="159"/>
        <end position="161"/>
    </location>
</feature>
<dbReference type="RefSeq" id="WP_126990189.1">
    <property type="nucleotide sequence ID" value="NZ_JTFC01000026.1"/>
</dbReference>
<feature type="active site" description="Proton acceptor" evidence="4">
    <location>
        <position position="159"/>
    </location>
</feature>
<feature type="short sequence motif" description="GXSXG" evidence="4">
    <location>
        <begin position="37"/>
        <end position="41"/>
    </location>
</feature>
<evidence type="ECO:0000313" key="7">
    <source>
        <dbReference type="Proteomes" id="UP000288623"/>
    </source>
</evidence>
<dbReference type="InterPro" id="IPR016035">
    <property type="entry name" value="Acyl_Trfase/lysoPLipase"/>
</dbReference>
<dbReference type="InterPro" id="IPR050301">
    <property type="entry name" value="NTE"/>
</dbReference>
<organism evidence="6 7">
    <name type="scientific">Candidatus Kurthia intestinigallinarum</name>
    <dbReference type="NCBI Taxonomy" id="1562256"/>
    <lineage>
        <taxon>Bacteria</taxon>
        <taxon>Bacillati</taxon>
        <taxon>Bacillota</taxon>
        <taxon>Bacilli</taxon>
        <taxon>Bacillales</taxon>
        <taxon>Caryophanaceae</taxon>
        <taxon>Kurthia</taxon>
    </lineage>
</organism>
<dbReference type="EMBL" id="JTFC01000026">
    <property type="protein sequence ID" value="RUS57289.1"/>
    <property type="molecule type" value="Genomic_DNA"/>
</dbReference>
<dbReference type="InterPro" id="IPR045943">
    <property type="entry name" value="DUF6363"/>
</dbReference>
<evidence type="ECO:0000313" key="6">
    <source>
        <dbReference type="EMBL" id="RUS57289.1"/>
    </source>
</evidence>
<dbReference type="OrthoDB" id="9802424at2"/>
<dbReference type="GO" id="GO:0016787">
    <property type="term" value="F:hydrolase activity"/>
    <property type="evidence" value="ECO:0007669"/>
    <property type="project" value="UniProtKB-UniRule"/>
</dbReference>
<dbReference type="SUPFAM" id="SSF52151">
    <property type="entry name" value="FabD/lysophospholipase-like"/>
    <property type="match status" value="1"/>
</dbReference>
<feature type="domain" description="PNPLA" evidence="5">
    <location>
        <begin position="6"/>
        <end position="172"/>
    </location>
</feature>
<protein>
    <submittedName>
        <fullName evidence="6">Phospholipase</fullName>
    </submittedName>
</protein>
<dbReference type="PANTHER" id="PTHR14226">
    <property type="entry name" value="NEUROPATHY TARGET ESTERASE/SWISS CHEESE D.MELANOGASTER"/>
    <property type="match status" value="1"/>
</dbReference>
<accession>A0A433RVK0</accession>
<keyword evidence="2 4" id="KW-0442">Lipid degradation</keyword>
<proteinExistence type="predicted"/>
<keyword evidence="7" id="KW-1185">Reference proteome</keyword>
<keyword evidence="3 4" id="KW-0443">Lipid metabolism</keyword>
<gene>
    <name evidence="6" type="ORF">QI30_06835</name>
</gene>
<sequence>MNETSLILEGGTFRTIYTSGVLDALLREEIMMPYIIGISAGAINLCSYISKQPERTMRVFTEYRHDKRYVGMRNFLTERSLFGLDFGWNVLPNQLELFDWQTFRSYEGTALAGVTNALTGEVEFMDVQTMDTDSQLLRATCAIPVMFPEIKLNGVPYYDGGLADPIPVQHAIDEGYEKHVIVLTRPKGYYKTIDRQTKAAMQLMRKKYPKLVDVMLERVDRYNETVAKCEQLEREGKAFIFRPPYGIEGMEKDVVKMRANYRLGLHEATLRMNDLKEFLGLN</sequence>
<dbReference type="AlphaFoldDB" id="A0A433RVK0"/>
<reference evidence="6 7" key="1">
    <citation type="submission" date="2014-11" db="EMBL/GenBank/DDBJ databases">
        <title>Genome sequence and analysis of novel Kurthia sp.</title>
        <authorList>
            <person name="Lawson J.N."/>
            <person name="Gonzalez J.E."/>
            <person name="Rinauldi L."/>
            <person name="Xuan Z."/>
            <person name="Firman A."/>
            <person name="Shaddox L."/>
            <person name="Trudeau A."/>
            <person name="Shah S."/>
            <person name="Reiman D."/>
        </authorList>
    </citation>
    <scope>NUCLEOTIDE SEQUENCE [LARGE SCALE GENOMIC DNA]</scope>
    <source>
        <strain evidence="6 7">3B1D</strain>
    </source>
</reference>
<dbReference type="Proteomes" id="UP000288623">
    <property type="component" value="Unassembled WGS sequence"/>
</dbReference>